<evidence type="ECO:0000313" key="1">
    <source>
        <dbReference type="EMBL" id="ELS33142.1"/>
    </source>
</evidence>
<dbReference type="EMBL" id="ALWB01000056">
    <property type="protein sequence ID" value="ELS33142.1"/>
    <property type="molecule type" value="Genomic_DNA"/>
</dbReference>
<gene>
    <name evidence="1" type="ORF">Pse7429DRAFT_1479</name>
</gene>
<dbReference type="InterPro" id="IPR010328">
    <property type="entry name" value="DUF928"/>
</dbReference>
<organism evidence="1 2">
    <name type="scientific">Pseudanabaena biceps PCC 7429</name>
    <dbReference type="NCBI Taxonomy" id="927668"/>
    <lineage>
        <taxon>Bacteria</taxon>
        <taxon>Bacillati</taxon>
        <taxon>Cyanobacteriota</taxon>
        <taxon>Cyanophyceae</taxon>
        <taxon>Pseudanabaenales</taxon>
        <taxon>Pseudanabaenaceae</taxon>
        <taxon>Pseudanabaena</taxon>
    </lineage>
</organism>
<keyword evidence="2" id="KW-1185">Reference proteome</keyword>
<dbReference type="Pfam" id="PF06051">
    <property type="entry name" value="DUF928"/>
    <property type="match status" value="1"/>
</dbReference>
<dbReference type="Proteomes" id="UP000011201">
    <property type="component" value="Unassembled WGS sequence"/>
</dbReference>
<comment type="caution">
    <text evidence="1">The sequence shown here is derived from an EMBL/GenBank/DDBJ whole genome shotgun (WGS) entry which is preliminary data.</text>
</comment>
<evidence type="ECO:0008006" key="3">
    <source>
        <dbReference type="Google" id="ProtNLM"/>
    </source>
</evidence>
<reference evidence="1 2" key="1">
    <citation type="journal article" date="2013" name="Proc. Natl. Acad. Sci. U.S.A.">
        <title>Improving the coverage of the cyanobacterial phylum using diversity-driven genome sequencing.</title>
        <authorList>
            <person name="Shih P.M."/>
            <person name="Wu D."/>
            <person name="Latifi A."/>
            <person name="Axen S.D."/>
            <person name="Fewer D.P."/>
            <person name="Talla E."/>
            <person name="Calteau A."/>
            <person name="Cai F."/>
            <person name="Tandeau de Marsac N."/>
            <person name="Rippka R."/>
            <person name="Herdman M."/>
            <person name="Sivonen K."/>
            <person name="Coursin T."/>
            <person name="Laurent T."/>
            <person name="Goodwin L."/>
            <person name="Nolan M."/>
            <person name="Davenport K.W."/>
            <person name="Han C.S."/>
            <person name="Rubin E.M."/>
            <person name="Eisen J.A."/>
            <person name="Woyke T."/>
            <person name="Gugger M."/>
            <person name="Kerfeld C.A."/>
        </authorList>
    </citation>
    <scope>NUCLEOTIDE SEQUENCE [LARGE SCALE GENOMIC DNA]</scope>
    <source>
        <strain evidence="1 2">PCC 7429</strain>
    </source>
</reference>
<protein>
    <recommendedName>
        <fullName evidence="3">DUF928 domain-containing protein</fullName>
    </recommendedName>
</protein>
<accession>L8MYR4</accession>
<dbReference type="AlphaFoldDB" id="L8MYR4"/>
<name>L8MYR4_9CYAN</name>
<evidence type="ECO:0000313" key="2">
    <source>
        <dbReference type="Proteomes" id="UP000011201"/>
    </source>
</evidence>
<proteinExistence type="predicted"/>
<dbReference type="PATRIC" id="fig|927668.3.peg.1959"/>
<sequence precursor="true">MKLYIWRNLLHTPQLLFRLASLSALLGALVNQMSYRSPAFAQSQTPHPRVYGLGIVPELPSVGQSRCGDLRNIVYLDLLAPKDGARTIAAYPTFYWHIDHKSINEANTDKSFYIDFILREGSDIKAKMIFRSRSESLINKQSGLYRFTLPKNAPPLQVGKTYIWQIRYTQSVYGDKSLGDQINTRAIVKLETNASVTDKIKDDSTALDKARIFAQNLYWYDALDAYTQWIDTHPHDPEALSERLSMLDQIVEPMPKLKCPIKANLNNAKPINSKQSTQPTMK</sequence>